<evidence type="ECO:0000313" key="1">
    <source>
        <dbReference type="EMBL" id="KAK4586437.1"/>
    </source>
</evidence>
<evidence type="ECO:0008006" key="3">
    <source>
        <dbReference type="Google" id="ProtNLM"/>
    </source>
</evidence>
<dbReference type="EMBL" id="JAXUIC010000006">
    <property type="protein sequence ID" value="KAK4586437.1"/>
    <property type="molecule type" value="Genomic_DNA"/>
</dbReference>
<dbReference type="Proteomes" id="UP001324115">
    <property type="component" value="Unassembled WGS sequence"/>
</dbReference>
<keyword evidence="2" id="KW-1185">Reference proteome</keyword>
<evidence type="ECO:0000313" key="2">
    <source>
        <dbReference type="Proteomes" id="UP001324115"/>
    </source>
</evidence>
<sequence>MISPSWGITNLVLIPKIAHPELITQFRPISLCNTLYKLVSRIVVQRLKPYMAELTEAVQDKRLHPISFRRWVRLSHLFFADDIFLFTRATARDCRNLGQILSRFCESSGQLMSITKSRVWFSPRTPRRIKEQLEGILGLPTTDRIGTYLGTPIFTTRRMASSYQYLVENISKRIEGWQTKYLSMAVRAILIKASITSIPTYAMQTTLLPQKICHQIDKLSRNFLWEGSDQHRCCHMVSWDSVTLPKEAGGLGIPSTRHRNQAILMNQAWRLFSNPTTLWA</sequence>
<dbReference type="PANTHER" id="PTHR33116">
    <property type="entry name" value="REVERSE TRANSCRIPTASE ZINC-BINDING DOMAIN-CONTAINING PROTEIN-RELATED-RELATED"/>
    <property type="match status" value="1"/>
</dbReference>
<accession>A0AAN7ITV2</accession>
<gene>
    <name evidence="1" type="ORF">RGQ29_023542</name>
</gene>
<reference evidence="1 2" key="1">
    <citation type="journal article" date="2023" name="G3 (Bethesda)">
        <title>A haplotype-resolved chromosome-scale genome for Quercus rubra L. provides insights into the genetics of adaptive traits for red oak species.</title>
        <authorList>
            <person name="Kapoor B."/>
            <person name="Jenkins J."/>
            <person name="Schmutz J."/>
            <person name="Zhebentyayeva T."/>
            <person name="Kuelheim C."/>
            <person name="Coggeshall M."/>
            <person name="Heim C."/>
            <person name="Lasky J.R."/>
            <person name="Leites L."/>
            <person name="Islam-Faridi N."/>
            <person name="Romero-Severson J."/>
            <person name="DeLeo V.L."/>
            <person name="Lucas S.M."/>
            <person name="Lazic D."/>
            <person name="Gailing O."/>
            <person name="Carlson J."/>
            <person name="Staton M."/>
        </authorList>
    </citation>
    <scope>NUCLEOTIDE SEQUENCE [LARGE SCALE GENOMIC DNA]</scope>
    <source>
        <strain evidence="1">Pseudo-F2</strain>
    </source>
</reference>
<proteinExistence type="predicted"/>
<dbReference type="PANTHER" id="PTHR33116:SF70">
    <property type="entry name" value="NON-LTR RETROELEMENT REVERSE TRANSCRIPTASE-LIKE PROTEIN"/>
    <property type="match status" value="1"/>
</dbReference>
<name>A0AAN7ITV2_QUERU</name>
<dbReference type="AlphaFoldDB" id="A0AAN7ITV2"/>
<comment type="caution">
    <text evidence="1">The sequence shown here is derived from an EMBL/GenBank/DDBJ whole genome shotgun (WGS) entry which is preliminary data.</text>
</comment>
<organism evidence="1 2">
    <name type="scientific">Quercus rubra</name>
    <name type="common">Northern red oak</name>
    <name type="synonym">Quercus borealis</name>
    <dbReference type="NCBI Taxonomy" id="3512"/>
    <lineage>
        <taxon>Eukaryota</taxon>
        <taxon>Viridiplantae</taxon>
        <taxon>Streptophyta</taxon>
        <taxon>Embryophyta</taxon>
        <taxon>Tracheophyta</taxon>
        <taxon>Spermatophyta</taxon>
        <taxon>Magnoliopsida</taxon>
        <taxon>eudicotyledons</taxon>
        <taxon>Gunneridae</taxon>
        <taxon>Pentapetalae</taxon>
        <taxon>rosids</taxon>
        <taxon>fabids</taxon>
        <taxon>Fagales</taxon>
        <taxon>Fagaceae</taxon>
        <taxon>Quercus</taxon>
    </lineage>
</organism>
<protein>
    <recommendedName>
        <fullName evidence="3">Reverse transcriptase</fullName>
    </recommendedName>
</protein>